<dbReference type="InterPro" id="IPR013087">
    <property type="entry name" value="Znf_C2H2_type"/>
</dbReference>
<dbReference type="InterPro" id="IPR009060">
    <property type="entry name" value="UBA-like_sf"/>
</dbReference>
<feature type="region of interest" description="Disordered" evidence="5">
    <location>
        <begin position="91"/>
        <end position="136"/>
    </location>
</feature>
<dbReference type="Pfam" id="PF00789">
    <property type="entry name" value="UBX"/>
    <property type="match status" value="1"/>
</dbReference>
<feature type="region of interest" description="Disordered" evidence="5">
    <location>
        <begin position="42"/>
        <end position="68"/>
    </location>
</feature>
<dbReference type="OrthoDB" id="10254930at2759"/>
<evidence type="ECO:0000259" key="7">
    <source>
        <dbReference type="PROSITE" id="PS50033"/>
    </source>
</evidence>
<dbReference type="InterPro" id="IPR015940">
    <property type="entry name" value="UBA"/>
</dbReference>
<dbReference type="SMART" id="SM00165">
    <property type="entry name" value="UBA"/>
    <property type="match status" value="1"/>
</dbReference>
<dbReference type="Pfam" id="PF22562">
    <property type="entry name" value="UBA_7"/>
    <property type="match status" value="1"/>
</dbReference>
<dbReference type="PANTHER" id="PTHR46340:SF1">
    <property type="entry name" value="UBX DOMAIN-CONTAINING PROTEIN 1"/>
    <property type="match status" value="1"/>
</dbReference>
<dbReference type="AlphaFoldDB" id="A0A6J1SL62"/>
<evidence type="ECO:0000256" key="4">
    <source>
        <dbReference type="PROSITE-ProRule" id="PRU00042"/>
    </source>
</evidence>
<dbReference type="Gene3D" id="1.10.8.10">
    <property type="entry name" value="DNA helicase RuvA subunit, C-terminal domain"/>
    <property type="match status" value="1"/>
</dbReference>
<dbReference type="GeneID" id="113207637"/>
<dbReference type="KEGG" id="foc:113207637"/>
<dbReference type="PANTHER" id="PTHR46340">
    <property type="entry name" value="UBX DOMAIN-CONTAINING PROTEIN 1"/>
    <property type="match status" value="1"/>
</dbReference>
<dbReference type="PROSITE" id="PS50030">
    <property type="entry name" value="UBA"/>
    <property type="match status" value="1"/>
</dbReference>
<dbReference type="CDD" id="cd01772">
    <property type="entry name" value="UBX_UBXN1"/>
    <property type="match status" value="1"/>
</dbReference>
<dbReference type="GO" id="GO:0032435">
    <property type="term" value="P:negative regulation of proteasomal ubiquitin-dependent protein catabolic process"/>
    <property type="evidence" value="ECO:0007669"/>
    <property type="project" value="TreeGrafter"/>
</dbReference>
<dbReference type="Proteomes" id="UP000504606">
    <property type="component" value="Unplaced"/>
</dbReference>
<comment type="subcellular location">
    <subcellularLocation>
        <location evidence="1">Cytoplasm</location>
    </subcellularLocation>
</comment>
<dbReference type="InterPro" id="IPR057766">
    <property type="entry name" value="Znf-C2H2_OTU1-like_C"/>
</dbReference>
<keyword evidence="3" id="KW-0175">Coiled coil</keyword>
<dbReference type="SUPFAM" id="SSF54236">
    <property type="entry name" value="Ubiquitin-like"/>
    <property type="match status" value="1"/>
</dbReference>
<dbReference type="Pfam" id="PF24560">
    <property type="entry name" value="zf-C2H2_OTU1_C"/>
    <property type="match status" value="1"/>
</dbReference>
<dbReference type="CDD" id="cd14302">
    <property type="entry name" value="UBA_UBXN1"/>
    <property type="match status" value="1"/>
</dbReference>
<keyword evidence="2" id="KW-0963">Cytoplasm</keyword>
<dbReference type="InterPro" id="IPR001012">
    <property type="entry name" value="UBX_dom"/>
</dbReference>
<dbReference type="GO" id="GO:0036435">
    <property type="term" value="F:K48-linked polyubiquitin modification-dependent protein binding"/>
    <property type="evidence" value="ECO:0007669"/>
    <property type="project" value="TreeGrafter"/>
</dbReference>
<feature type="domain" description="C2H2-type" evidence="8">
    <location>
        <begin position="71"/>
        <end position="100"/>
    </location>
</feature>
<dbReference type="InterPro" id="IPR029071">
    <property type="entry name" value="Ubiquitin-like_domsf"/>
</dbReference>
<gene>
    <name evidence="10" type="primary">LOC113207637</name>
</gene>
<proteinExistence type="predicted"/>
<dbReference type="PROSITE" id="PS50157">
    <property type="entry name" value="ZINC_FINGER_C2H2_2"/>
    <property type="match status" value="1"/>
</dbReference>
<keyword evidence="9" id="KW-1185">Reference proteome</keyword>
<dbReference type="Gene3D" id="3.10.20.90">
    <property type="entry name" value="Phosphatidylinositol 3-kinase Catalytic Subunit, Chain A, domain 1"/>
    <property type="match status" value="1"/>
</dbReference>
<sequence length="313" mass="34916">MSSQDAEFLIDMGFSKEKAEKALQVTGNRGVEPAMEWLLAHNDDVETSPADNDAASSDNGAAATDAEAKSIKCNECNKLFKTQAEVEFHAAKTQHTDFSESTEEKKPLTDEEKAEQVRKLEEKMKQKRKEREEKEKLEAIERERDRIRSGKEMIEAKRKLEEQEIKKLAELRRKEKEDDRKARERVRAQIEADKAARKAKAEAAQGGAVAPPVPPTATPAPVVAKPAAAPKDYTETRLQIRLTNGQAITQTFGAKETLSAVRVFIDLNRSDGNAPFSLMTTFPKKVFMPEDFEKPLEILGLVPSSVLILGKPQ</sequence>
<keyword evidence="4" id="KW-0863">Zinc-finger</keyword>
<evidence type="ECO:0000256" key="3">
    <source>
        <dbReference type="ARBA" id="ARBA00023054"/>
    </source>
</evidence>
<evidence type="ECO:0000313" key="9">
    <source>
        <dbReference type="Proteomes" id="UP000504606"/>
    </source>
</evidence>
<protein>
    <submittedName>
        <fullName evidence="10">UBX domain-containing protein 1-B</fullName>
    </submittedName>
</protein>
<feature type="region of interest" description="Disordered" evidence="5">
    <location>
        <begin position="192"/>
        <end position="222"/>
    </location>
</feature>
<dbReference type="GO" id="GO:0005634">
    <property type="term" value="C:nucleus"/>
    <property type="evidence" value="ECO:0007669"/>
    <property type="project" value="TreeGrafter"/>
</dbReference>
<evidence type="ECO:0000313" key="10">
    <source>
        <dbReference type="RefSeq" id="XP_026280060.1"/>
    </source>
</evidence>
<accession>A0A6J1SL62</accession>
<evidence type="ECO:0000259" key="8">
    <source>
        <dbReference type="PROSITE" id="PS50157"/>
    </source>
</evidence>
<evidence type="ECO:0000256" key="5">
    <source>
        <dbReference type="SAM" id="MobiDB-lite"/>
    </source>
</evidence>
<keyword evidence="4" id="KW-0862">Zinc</keyword>
<dbReference type="GO" id="GO:1903094">
    <property type="term" value="P:negative regulation of protein K48-linked deubiquitination"/>
    <property type="evidence" value="ECO:0007669"/>
    <property type="project" value="TreeGrafter"/>
</dbReference>
<reference evidence="10" key="1">
    <citation type="submission" date="2025-08" db="UniProtKB">
        <authorList>
            <consortium name="RefSeq"/>
        </authorList>
    </citation>
    <scope>IDENTIFICATION</scope>
    <source>
        <tissue evidence="10">Whole organism</tissue>
    </source>
</reference>
<dbReference type="FunFam" id="1.10.8.10:FF:000044">
    <property type="entry name" value="UBX domain-containing protein 1"/>
    <property type="match status" value="1"/>
</dbReference>
<evidence type="ECO:0000256" key="1">
    <source>
        <dbReference type="ARBA" id="ARBA00004496"/>
    </source>
</evidence>
<dbReference type="RefSeq" id="XP_026280060.1">
    <property type="nucleotide sequence ID" value="XM_026424275.2"/>
</dbReference>
<dbReference type="GO" id="GO:0005737">
    <property type="term" value="C:cytoplasm"/>
    <property type="evidence" value="ECO:0007669"/>
    <property type="project" value="UniProtKB-SubCell"/>
</dbReference>
<organism evidence="9 10">
    <name type="scientific">Frankliniella occidentalis</name>
    <name type="common">Western flower thrips</name>
    <name type="synonym">Euthrips occidentalis</name>
    <dbReference type="NCBI Taxonomy" id="133901"/>
    <lineage>
        <taxon>Eukaryota</taxon>
        <taxon>Metazoa</taxon>
        <taxon>Ecdysozoa</taxon>
        <taxon>Arthropoda</taxon>
        <taxon>Hexapoda</taxon>
        <taxon>Insecta</taxon>
        <taxon>Pterygota</taxon>
        <taxon>Neoptera</taxon>
        <taxon>Paraneoptera</taxon>
        <taxon>Thysanoptera</taxon>
        <taxon>Terebrantia</taxon>
        <taxon>Thripoidea</taxon>
        <taxon>Thripidae</taxon>
        <taxon>Frankliniella</taxon>
    </lineage>
</organism>
<dbReference type="GO" id="GO:0031397">
    <property type="term" value="P:negative regulation of protein ubiquitination"/>
    <property type="evidence" value="ECO:0007669"/>
    <property type="project" value="TreeGrafter"/>
</dbReference>
<evidence type="ECO:0000259" key="6">
    <source>
        <dbReference type="PROSITE" id="PS50030"/>
    </source>
</evidence>
<dbReference type="SMART" id="SM00166">
    <property type="entry name" value="UBX"/>
    <property type="match status" value="1"/>
</dbReference>
<feature type="compositionally biased region" description="Basic and acidic residues" evidence="5">
    <location>
        <begin position="192"/>
        <end position="201"/>
    </location>
</feature>
<dbReference type="InterPro" id="IPR041923">
    <property type="entry name" value="UBA_UBXN1"/>
</dbReference>
<dbReference type="PROSITE" id="PS50033">
    <property type="entry name" value="UBX"/>
    <property type="match status" value="1"/>
</dbReference>
<evidence type="ECO:0000256" key="2">
    <source>
        <dbReference type="ARBA" id="ARBA00022490"/>
    </source>
</evidence>
<dbReference type="PROSITE" id="PS00028">
    <property type="entry name" value="ZINC_FINGER_C2H2_1"/>
    <property type="match status" value="1"/>
</dbReference>
<feature type="compositionally biased region" description="Low complexity" evidence="5">
    <location>
        <begin position="50"/>
        <end position="65"/>
    </location>
</feature>
<name>A0A6J1SL62_FRAOC</name>
<feature type="domain" description="UBX" evidence="7">
    <location>
        <begin position="231"/>
        <end position="309"/>
    </location>
</feature>
<dbReference type="SUPFAM" id="SSF46934">
    <property type="entry name" value="UBA-like"/>
    <property type="match status" value="1"/>
</dbReference>
<feature type="domain" description="UBA" evidence="6">
    <location>
        <begin position="1"/>
        <end position="41"/>
    </location>
</feature>
<keyword evidence="4" id="KW-0479">Metal-binding</keyword>
<dbReference type="GO" id="GO:0008270">
    <property type="term" value="F:zinc ion binding"/>
    <property type="evidence" value="ECO:0007669"/>
    <property type="project" value="UniProtKB-KW"/>
</dbReference>